<organism evidence="1 2">
    <name type="scientific">Sulfoacidibacillus thermotolerans</name>
    <name type="common">Acidibacillus sulfuroxidans</name>
    <dbReference type="NCBI Taxonomy" id="1765684"/>
    <lineage>
        <taxon>Bacteria</taxon>
        <taxon>Bacillati</taxon>
        <taxon>Bacillota</taxon>
        <taxon>Bacilli</taxon>
        <taxon>Bacillales</taxon>
        <taxon>Alicyclobacillaceae</taxon>
        <taxon>Sulfoacidibacillus</taxon>
    </lineage>
</organism>
<dbReference type="Proteomes" id="UP000245380">
    <property type="component" value="Unassembled WGS sequence"/>
</dbReference>
<keyword evidence="2" id="KW-1185">Reference proteome</keyword>
<dbReference type="AlphaFoldDB" id="A0A2U3CU43"/>
<dbReference type="Pfam" id="PF02413">
    <property type="entry name" value="Caudo_TAP"/>
    <property type="match status" value="1"/>
</dbReference>
<protein>
    <recommendedName>
        <fullName evidence="3">Phage tail protein</fullName>
    </recommendedName>
</protein>
<sequence>MSFEMSNEDQTVTVYDYSNDTGEYVGTREAYVVANTGLPACCTDVEPPVAPENHVAVFRPESQVWILREDHRGKVVYDKDTGLPLVITTIGSLPDNVTYIAPDGEHMKWNGDMWVNDPDAQHAKSVADAAQHKTDLLNLADYKISILQDAVTYNLATDEESSMLESWRKFRVLVNRINENDPQNIIWPESPE</sequence>
<dbReference type="RefSeq" id="WP_181363207.1">
    <property type="nucleotide sequence ID" value="NZ_MPDK01000069.1"/>
</dbReference>
<dbReference type="EMBL" id="MPDK01000069">
    <property type="protein sequence ID" value="PWI52573.1"/>
    <property type="molecule type" value="Genomic_DNA"/>
</dbReference>
<evidence type="ECO:0000313" key="1">
    <source>
        <dbReference type="EMBL" id="PWI52573.1"/>
    </source>
</evidence>
<reference evidence="1 2" key="1">
    <citation type="submission" date="2016-11" db="EMBL/GenBank/DDBJ databases">
        <title>Comparative genomics of Acidibacillus ferroxidans species.</title>
        <authorList>
            <person name="Oliveira G."/>
            <person name="Nunes G."/>
            <person name="Oliveira R."/>
            <person name="Araujo F."/>
            <person name="Salim A."/>
            <person name="Scholte L."/>
            <person name="Morais D."/>
            <person name="Nancucheo I."/>
            <person name="Johnson D.B."/>
            <person name="Grail B."/>
            <person name="Bittencourt J."/>
            <person name="Valadares R."/>
        </authorList>
    </citation>
    <scope>NUCLEOTIDE SEQUENCE [LARGE SCALE GENOMIC DNA]</scope>
    <source>
        <strain evidence="1 2">Y002</strain>
    </source>
</reference>
<gene>
    <name evidence="1" type="ORF">BM613_14115</name>
</gene>
<comment type="caution">
    <text evidence="1">The sequence shown here is derived from an EMBL/GenBank/DDBJ whole genome shotgun (WGS) entry which is preliminary data.</text>
</comment>
<dbReference type="PANTHER" id="PTHR34413">
    <property type="entry name" value="PROPHAGE TAIL FIBER ASSEMBLY PROTEIN HOMOLOG TFAE-RELATED-RELATED"/>
    <property type="match status" value="1"/>
</dbReference>
<evidence type="ECO:0008006" key="3">
    <source>
        <dbReference type="Google" id="ProtNLM"/>
    </source>
</evidence>
<dbReference type="InterPro" id="IPR003458">
    <property type="entry name" value="Phage_T4_Gp38_tail_assem"/>
</dbReference>
<name>A0A2U3CU43_SULT2</name>
<accession>A0A2U3CU43</accession>
<evidence type="ECO:0000313" key="2">
    <source>
        <dbReference type="Proteomes" id="UP000245380"/>
    </source>
</evidence>
<dbReference type="InterPro" id="IPR051220">
    <property type="entry name" value="TFA_Chaperone"/>
</dbReference>
<proteinExistence type="predicted"/>
<dbReference type="PANTHER" id="PTHR34413:SF2">
    <property type="entry name" value="PROPHAGE TAIL FIBER ASSEMBLY PROTEIN HOMOLOG TFAE-RELATED"/>
    <property type="match status" value="1"/>
</dbReference>